<gene>
    <name evidence="1" type="ORF">BJ322DRAFT_1069809</name>
</gene>
<dbReference type="AlphaFoldDB" id="A0A9P6HCK6"/>
<organism evidence="1 2">
    <name type="scientific">Thelephora terrestris</name>
    <dbReference type="NCBI Taxonomy" id="56493"/>
    <lineage>
        <taxon>Eukaryota</taxon>
        <taxon>Fungi</taxon>
        <taxon>Dikarya</taxon>
        <taxon>Basidiomycota</taxon>
        <taxon>Agaricomycotina</taxon>
        <taxon>Agaricomycetes</taxon>
        <taxon>Thelephorales</taxon>
        <taxon>Thelephoraceae</taxon>
        <taxon>Thelephora</taxon>
    </lineage>
</organism>
<keyword evidence="2" id="KW-1185">Reference proteome</keyword>
<comment type="caution">
    <text evidence="1">The sequence shown here is derived from an EMBL/GenBank/DDBJ whole genome shotgun (WGS) entry which is preliminary data.</text>
</comment>
<proteinExistence type="predicted"/>
<name>A0A9P6HCK6_9AGAM</name>
<dbReference type="Proteomes" id="UP000736335">
    <property type="component" value="Unassembled WGS sequence"/>
</dbReference>
<reference evidence="1" key="1">
    <citation type="journal article" date="2020" name="Nat. Commun.">
        <title>Large-scale genome sequencing of mycorrhizal fungi provides insights into the early evolution of symbiotic traits.</title>
        <authorList>
            <person name="Miyauchi S."/>
            <person name="Kiss E."/>
            <person name="Kuo A."/>
            <person name="Drula E."/>
            <person name="Kohler A."/>
            <person name="Sanchez-Garcia M."/>
            <person name="Morin E."/>
            <person name="Andreopoulos B."/>
            <person name="Barry K.W."/>
            <person name="Bonito G."/>
            <person name="Buee M."/>
            <person name="Carver A."/>
            <person name="Chen C."/>
            <person name="Cichocki N."/>
            <person name="Clum A."/>
            <person name="Culley D."/>
            <person name="Crous P.W."/>
            <person name="Fauchery L."/>
            <person name="Girlanda M."/>
            <person name="Hayes R.D."/>
            <person name="Keri Z."/>
            <person name="LaButti K."/>
            <person name="Lipzen A."/>
            <person name="Lombard V."/>
            <person name="Magnuson J."/>
            <person name="Maillard F."/>
            <person name="Murat C."/>
            <person name="Nolan M."/>
            <person name="Ohm R.A."/>
            <person name="Pangilinan J."/>
            <person name="Pereira M.F."/>
            <person name="Perotto S."/>
            <person name="Peter M."/>
            <person name="Pfister S."/>
            <person name="Riley R."/>
            <person name="Sitrit Y."/>
            <person name="Stielow J.B."/>
            <person name="Szollosi G."/>
            <person name="Zifcakova L."/>
            <person name="Stursova M."/>
            <person name="Spatafora J.W."/>
            <person name="Tedersoo L."/>
            <person name="Vaario L.M."/>
            <person name="Yamada A."/>
            <person name="Yan M."/>
            <person name="Wang P."/>
            <person name="Xu J."/>
            <person name="Bruns T."/>
            <person name="Baldrian P."/>
            <person name="Vilgalys R."/>
            <person name="Dunand C."/>
            <person name="Henrissat B."/>
            <person name="Grigoriev I.V."/>
            <person name="Hibbett D."/>
            <person name="Nagy L.G."/>
            <person name="Martin F.M."/>
        </authorList>
    </citation>
    <scope>NUCLEOTIDE SEQUENCE</scope>
    <source>
        <strain evidence="1">UH-Tt-Lm1</strain>
    </source>
</reference>
<sequence length="78" mass="8928">MVVRALFLCSLAQIIPRSPRLFSVWLDWFRMVFRSDCETLNIMTRLPSDHTVMYQNSSYMASGRVDLILGQVGEACSP</sequence>
<evidence type="ECO:0000313" key="1">
    <source>
        <dbReference type="EMBL" id="KAF9783249.1"/>
    </source>
</evidence>
<reference evidence="1" key="2">
    <citation type="submission" date="2020-11" db="EMBL/GenBank/DDBJ databases">
        <authorList>
            <consortium name="DOE Joint Genome Institute"/>
            <person name="Kuo A."/>
            <person name="Miyauchi S."/>
            <person name="Kiss E."/>
            <person name="Drula E."/>
            <person name="Kohler A."/>
            <person name="Sanchez-Garcia M."/>
            <person name="Andreopoulos B."/>
            <person name="Barry K.W."/>
            <person name="Bonito G."/>
            <person name="Buee M."/>
            <person name="Carver A."/>
            <person name="Chen C."/>
            <person name="Cichocki N."/>
            <person name="Clum A."/>
            <person name="Culley D."/>
            <person name="Crous P.W."/>
            <person name="Fauchery L."/>
            <person name="Girlanda M."/>
            <person name="Hayes R."/>
            <person name="Keri Z."/>
            <person name="Labutti K."/>
            <person name="Lipzen A."/>
            <person name="Lombard V."/>
            <person name="Magnuson J."/>
            <person name="Maillard F."/>
            <person name="Morin E."/>
            <person name="Murat C."/>
            <person name="Nolan M."/>
            <person name="Ohm R."/>
            <person name="Pangilinan J."/>
            <person name="Pereira M."/>
            <person name="Perotto S."/>
            <person name="Peter M."/>
            <person name="Riley R."/>
            <person name="Sitrit Y."/>
            <person name="Stielow B."/>
            <person name="Szollosi G."/>
            <person name="Zifcakova L."/>
            <person name="Stursova M."/>
            <person name="Spatafora J.W."/>
            <person name="Tedersoo L."/>
            <person name="Vaario L.-M."/>
            <person name="Yamada A."/>
            <person name="Yan M."/>
            <person name="Wang P."/>
            <person name="Xu J."/>
            <person name="Bruns T."/>
            <person name="Baldrian P."/>
            <person name="Vilgalys R."/>
            <person name="Henrissat B."/>
            <person name="Grigoriev I.V."/>
            <person name="Hibbett D."/>
            <person name="Nagy L.G."/>
            <person name="Martin F.M."/>
        </authorList>
    </citation>
    <scope>NUCLEOTIDE SEQUENCE</scope>
    <source>
        <strain evidence="1">UH-Tt-Lm1</strain>
    </source>
</reference>
<protein>
    <submittedName>
        <fullName evidence="1">Uncharacterized protein</fullName>
    </submittedName>
</protein>
<dbReference type="EMBL" id="WIUZ02000010">
    <property type="protein sequence ID" value="KAF9783249.1"/>
    <property type="molecule type" value="Genomic_DNA"/>
</dbReference>
<accession>A0A9P6HCK6</accession>
<evidence type="ECO:0000313" key="2">
    <source>
        <dbReference type="Proteomes" id="UP000736335"/>
    </source>
</evidence>